<dbReference type="Gene3D" id="3.40.50.720">
    <property type="entry name" value="NAD(P)-binding Rossmann-like Domain"/>
    <property type="match status" value="1"/>
</dbReference>
<gene>
    <name evidence="7" type="ORF">CFBP6624_23445</name>
</gene>
<dbReference type="EMBL" id="CP039908">
    <property type="protein sequence ID" value="QCM03085.1"/>
    <property type="molecule type" value="Genomic_DNA"/>
</dbReference>
<evidence type="ECO:0000256" key="5">
    <source>
        <dbReference type="ARBA" id="ARBA00033067"/>
    </source>
</evidence>
<proteinExistence type="inferred from homology"/>
<evidence type="ECO:0000256" key="1">
    <source>
        <dbReference type="ARBA" id="ARBA00004947"/>
    </source>
</evidence>
<evidence type="ECO:0000256" key="3">
    <source>
        <dbReference type="ARBA" id="ARBA00018569"/>
    </source>
</evidence>
<evidence type="ECO:0000313" key="7">
    <source>
        <dbReference type="EMBL" id="QCM03085.1"/>
    </source>
</evidence>
<dbReference type="PANTHER" id="PTHR43725:SF53">
    <property type="entry name" value="UDP-ARABINOSE 4-EPIMERASE 1"/>
    <property type="match status" value="1"/>
</dbReference>
<reference evidence="7 8" key="1">
    <citation type="submission" date="2019-04" db="EMBL/GenBank/DDBJ databases">
        <title>Complete genome sequence of Agrobacterium tumefaciens CFBP6624.</title>
        <authorList>
            <person name="Haryono M."/>
            <person name="Lin Y.-C."/>
            <person name="Lai E.-M."/>
            <person name="Kuo C.-H."/>
        </authorList>
    </citation>
    <scope>NUCLEOTIDE SEQUENCE [LARGE SCALE GENOMIC DNA]</scope>
    <source>
        <strain evidence="7 8">CFBP6624</strain>
    </source>
</reference>
<evidence type="ECO:0000313" key="8">
    <source>
        <dbReference type="Proteomes" id="UP000298646"/>
    </source>
</evidence>
<evidence type="ECO:0000259" key="6">
    <source>
        <dbReference type="Pfam" id="PF01370"/>
    </source>
</evidence>
<dbReference type="InterPro" id="IPR001509">
    <property type="entry name" value="Epimerase_deHydtase"/>
</dbReference>
<dbReference type="InterPro" id="IPR036291">
    <property type="entry name" value="NAD(P)-bd_dom_sf"/>
</dbReference>
<evidence type="ECO:0000256" key="4">
    <source>
        <dbReference type="ARBA" id="ARBA00031367"/>
    </source>
</evidence>
<protein>
    <recommendedName>
        <fullName evidence="3">UDP-glucose 4-epimerase</fullName>
    </recommendedName>
    <alternativeName>
        <fullName evidence="5">Galactowaldenase</fullName>
    </alternativeName>
    <alternativeName>
        <fullName evidence="4">UDP-galactose 4-epimerase</fullName>
    </alternativeName>
</protein>
<dbReference type="RefSeq" id="WP_137087840.1">
    <property type="nucleotide sequence ID" value="NZ_CP039908.1"/>
</dbReference>
<name>A0AAE6BQW2_AGRTU</name>
<dbReference type="SUPFAM" id="SSF51735">
    <property type="entry name" value="NAD(P)-binding Rossmann-fold domains"/>
    <property type="match status" value="1"/>
</dbReference>
<comment type="pathway">
    <text evidence="1">Carbohydrate metabolism; galactose metabolism.</text>
</comment>
<dbReference type="PANTHER" id="PTHR43725">
    <property type="entry name" value="UDP-GLUCOSE 4-EPIMERASE"/>
    <property type="match status" value="1"/>
</dbReference>
<sequence length="308" mass="32837">MNILVLGGGGFIGCHLVDDLVAAGHAVTVVGRSPLATRPLPSGVRYISGELADSKLLRKVLQDVDAVAHLVSGTVPATGDRDPGRDVQLNLLGTLSLLEDMSACGVKRILYLSSGGTVYGKPQEIPIPEAHVLDPICSYGVVKVAIESYLKLYEMKSGLRPIVIRASNPYGPYQGHLGVQGIIGTYLNLALNHQPIEIWGDGSTIRDYIYVKDLTGLCLAALESDKVGIYNGGSGTGTSVLHVAEVVQEVTGSPIPVIYKPNRSLDVPVSVLDVERAKMDFNWDAKIGLREGIASVWSWLKDGKANLS</sequence>
<comment type="similarity">
    <text evidence="2">Belongs to the NAD(P)-dependent epimerase/dehydratase family.</text>
</comment>
<dbReference type="AlphaFoldDB" id="A0AAE6BQW2"/>
<accession>A0AAE6BQW2</accession>
<dbReference type="Pfam" id="PF01370">
    <property type="entry name" value="Epimerase"/>
    <property type="match status" value="1"/>
</dbReference>
<dbReference type="Proteomes" id="UP000298646">
    <property type="component" value="Chromosome linear"/>
</dbReference>
<organism evidence="7 8">
    <name type="scientific">Agrobacterium tumefaciens</name>
    <dbReference type="NCBI Taxonomy" id="358"/>
    <lineage>
        <taxon>Bacteria</taxon>
        <taxon>Pseudomonadati</taxon>
        <taxon>Pseudomonadota</taxon>
        <taxon>Alphaproteobacteria</taxon>
        <taxon>Hyphomicrobiales</taxon>
        <taxon>Rhizobiaceae</taxon>
        <taxon>Rhizobium/Agrobacterium group</taxon>
        <taxon>Agrobacterium</taxon>
        <taxon>Agrobacterium tumefaciens complex</taxon>
    </lineage>
</organism>
<evidence type="ECO:0000256" key="2">
    <source>
        <dbReference type="ARBA" id="ARBA00007637"/>
    </source>
</evidence>
<feature type="domain" description="NAD-dependent epimerase/dehydratase" evidence="6">
    <location>
        <begin position="3"/>
        <end position="231"/>
    </location>
</feature>